<proteinExistence type="predicted"/>
<organism evidence="1">
    <name type="scientific">marine sediment metagenome</name>
    <dbReference type="NCBI Taxonomy" id="412755"/>
    <lineage>
        <taxon>unclassified sequences</taxon>
        <taxon>metagenomes</taxon>
        <taxon>ecological metagenomes</taxon>
    </lineage>
</organism>
<name>A0A0F8ZJ28_9ZZZZ</name>
<dbReference type="AlphaFoldDB" id="A0A0F8ZJ28"/>
<dbReference type="PROSITE" id="PS51257">
    <property type="entry name" value="PROKAR_LIPOPROTEIN"/>
    <property type="match status" value="1"/>
</dbReference>
<comment type="caution">
    <text evidence="1">The sequence shown here is derived from an EMBL/GenBank/DDBJ whole genome shotgun (WGS) entry which is preliminary data.</text>
</comment>
<reference evidence="1" key="1">
    <citation type="journal article" date="2015" name="Nature">
        <title>Complex archaea that bridge the gap between prokaryotes and eukaryotes.</title>
        <authorList>
            <person name="Spang A."/>
            <person name="Saw J.H."/>
            <person name="Jorgensen S.L."/>
            <person name="Zaremba-Niedzwiedzka K."/>
            <person name="Martijn J."/>
            <person name="Lind A.E."/>
            <person name="van Eijk R."/>
            <person name="Schleper C."/>
            <person name="Guy L."/>
            <person name="Ettema T.J."/>
        </authorList>
    </citation>
    <scope>NUCLEOTIDE SEQUENCE</scope>
</reference>
<gene>
    <name evidence="1" type="ORF">LCGC14_2689090</name>
</gene>
<accession>A0A0F8ZJ28</accession>
<dbReference type="EMBL" id="LAZR01047613">
    <property type="protein sequence ID" value="KKK93818.1"/>
    <property type="molecule type" value="Genomic_DNA"/>
</dbReference>
<protein>
    <submittedName>
        <fullName evidence="1">Uncharacterized protein</fullName>
    </submittedName>
</protein>
<sequence length="64" mass="6837">MNKNIFTIFFMLLFSLGSISAACSLGANPLSMEAGAKPGQEVVGTWNLYNLYGDIFPSFVLATG</sequence>
<evidence type="ECO:0000313" key="1">
    <source>
        <dbReference type="EMBL" id="KKK93818.1"/>
    </source>
</evidence>